<evidence type="ECO:0000313" key="4">
    <source>
        <dbReference type="Proteomes" id="UP000051162"/>
    </source>
</evidence>
<feature type="transmembrane region" description="Helical" evidence="1">
    <location>
        <begin position="22"/>
        <end position="48"/>
    </location>
</feature>
<reference evidence="3 4" key="1">
    <citation type="journal article" date="2015" name="Genome Announc.">
        <title>Expanding the biotechnology potential of lactobacilli through comparative genomics of 213 strains and associated genera.</title>
        <authorList>
            <person name="Sun Z."/>
            <person name="Harris H.M."/>
            <person name="McCann A."/>
            <person name="Guo C."/>
            <person name="Argimon S."/>
            <person name="Zhang W."/>
            <person name="Yang X."/>
            <person name="Jeffery I.B."/>
            <person name="Cooney J.C."/>
            <person name="Kagawa T.F."/>
            <person name="Liu W."/>
            <person name="Song Y."/>
            <person name="Salvetti E."/>
            <person name="Wrobel A."/>
            <person name="Rasinkangas P."/>
            <person name="Parkhill J."/>
            <person name="Rea M.C."/>
            <person name="O'Sullivan O."/>
            <person name="Ritari J."/>
            <person name="Douillard F.P."/>
            <person name="Paul Ross R."/>
            <person name="Yang R."/>
            <person name="Briner A.E."/>
            <person name="Felis G.E."/>
            <person name="de Vos W.M."/>
            <person name="Barrangou R."/>
            <person name="Klaenhammer T.R."/>
            <person name="Caufield P.W."/>
            <person name="Cui Y."/>
            <person name="Zhang H."/>
            <person name="O'Toole P.W."/>
        </authorList>
    </citation>
    <scope>NUCLEOTIDE SEQUENCE [LARGE SCALE GENOMIC DNA]</scope>
    <source>
        <strain evidence="3 4">DSM 19117</strain>
    </source>
</reference>
<evidence type="ECO:0000259" key="2">
    <source>
        <dbReference type="Pfam" id="PF12146"/>
    </source>
</evidence>
<dbReference type="AlphaFoldDB" id="A0A0R1JXG2"/>
<dbReference type="Gene3D" id="3.40.50.1820">
    <property type="entry name" value="alpha/beta hydrolase"/>
    <property type="match status" value="1"/>
</dbReference>
<keyword evidence="1" id="KW-1133">Transmembrane helix</keyword>
<dbReference type="PATRIC" id="fig|1423773.3.peg.1785"/>
<dbReference type="EMBL" id="AZDT01000028">
    <property type="protein sequence ID" value="KRK75926.1"/>
    <property type="molecule type" value="Genomic_DNA"/>
</dbReference>
<accession>A0A0R1JXG2</accession>
<proteinExistence type="predicted"/>
<dbReference type="Pfam" id="PF12146">
    <property type="entry name" value="Hydrolase_4"/>
    <property type="match status" value="1"/>
</dbReference>
<evidence type="ECO:0000313" key="3">
    <source>
        <dbReference type="EMBL" id="KRK75926.1"/>
    </source>
</evidence>
<evidence type="ECO:0000256" key="1">
    <source>
        <dbReference type="SAM" id="Phobius"/>
    </source>
</evidence>
<dbReference type="STRING" id="1423773.FD30_GL001740"/>
<dbReference type="PANTHER" id="PTHR43358:SF4">
    <property type="entry name" value="ALPHA_BETA HYDROLASE FOLD-1 DOMAIN-CONTAINING PROTEIN"/>
    <property type="match status" value="1"/>
</dbReference>
<dbReference type="InterPro" id="IPR022742">
    <property type="entry name" value="Hydrolase_4"/>
</dbReference>
<dbReference type="InterPro" id="IPR029058">
    <property type="entry name" value="AB_hydrolase_fold"/>
</dbReference>
<dbReference type="SUPFAM" id="SSF53474">
    <property type="entry name" value="alpha/beta-Hydrolases"/>
    <property type="match status" value="1"/>
</dbReference>
<dbReference type="PANTHER" id="PTHR43358">
    <property type="entry name" value="ALPHA/BETA-HYDROLASE"/>
    <property type="match status" value="1"/>
</dbReference>
<keyword evidence="1" id="KW-0472">Membrane</keyword>
<dbReference type="InterPro" id="IPR052920">
    <property type="entry name" value="DNA-binding_regulatory"/>
</dbReference>
<keyword evidence="4" id="KW-1185">Reference proteome</keyword>
<gene>
    <name evidence="3" type="ORF">FD30_GL001740</name>
</gene>
<organism evidence="3 4">
    <name type="scientific">Levilactobacillus namurensis DSM 19117</name>
    <dbReference type="NCBI Taxonomy" id="1423773"/>
    <lineage>
        <taxon>Bacteria</taxon>
        <taxon>Bacillati</taxon>
        <taxon>Bacillota</taxon>
        <taxon>Bacilli</taxon>
        <taxon>Lactobacillales</taxon>
        <taxon>Lactobacillaceae</taxon>
        <taxon>Levilactobacillus</taxon>
    </lineage>
</organism>
<protein>
    <submittedName>
        <fullName evidence="3">Alpha beta hydrolase</fullName>
    </submittedName>
</protein>
<name>A0A0R1JXG2_9LACO</name>
<sequence length="327" mass="36588">MVKEKVTSERNAENMAKTWQKVAGITTALAATSLAGILAGTAAVYHVGMKSYAKGRQKSRQRSIAENSAEDNAWYLMQQPREWQITSRDGLRLRASFLNNDQQVHNRVAIVAHGLGHSREQMVPYARMFEAQGYSVLMPDARAHGESEGNTIGYGWLDRHDYQQWIQKVIELRGNDVQIVLMGISMGAATVLATAGEDLPANVKAVIADSGYASIYSEARFRLHHKYHVPARPTMNLANQYSRLDAGYRLKDGNIAEQVRHTQLPIFFIQGAQDQTVPIENLDILYQAAGGPKQKYRHPDAQHVMTRAADPDRYDQKVAAFLTPYVH</sequence>
<keyword evidence="1" id="KW-0812">Transmembrane</keyword>
<feature type="domain" description="Serine aminopeptidase S33" evidence="2">
    <location>
        <begin position="107"/>
        <end position="210"/>
    </location>
</feature>
<dbReference type="Proteomes" id="UP000051162">
    <property type="component" value="Unassembled WGS sequence"/>
</dbReference>
<dbReference type="GO" id="GO:0016787">
    <property type="term" value="F:hydrolase activity"/>
    <property type="evidence" value="ECO:0007669"/>
    <property type="project" value="UniProtKB-KW"/>
</dbReference>
<comment type="caution">
    <text evidence="3">The sequence shown here is derived from an EMBL/GenBank/DDBJ whole genome shotgun (WGS) entry which is preliminary data.</text>
</comment>
<keyword evidence="3" id="KW-0378">Hydrolase</keyword>